<dbReference type="SMART" id="SM00260">
    <property type="entry name" value="CheW"/>
    <property type="match status" value="1"/>
</dbReference>
<dbReference type="PANTHER" id="PTHR22617:SF23">
    <property type="entry name" value="CHEMOTAXIS PROTEIN CHEW"/>
    <property type="match status" value="1"/>
</dbReference>
<dbReference type="Gene3D" id="2.40.50.180">
    <property type="entry name" value="CheA-289, Domain 4"/>
    <property type="match status" value="1"/>
</dbReference>
<gene>
    <name evidence="2" type="ORF">MBUL_02903</name>
</gene>
<dbReference type="GO" id="GO:0005829">
    <property type="term" value="C:cytosol"/>
    <property type="evidence" value="ECO:0007669"/>
    <property type="project" value="TreeGrafter"/>
</dbReference>
<reference evidence="2" key="1">
    <citation type="submission" date="2019-12" db="EMBL/GenBank/DDBJ databases">
        <authorList>
            <person name="Cremers G."/>
        </authorList>
    </citation>
    <scope>NUCLEOTIDE SEQUENCE</scope>
    <source>
        <strain evidence="2">Mbul1</strain>
    </source>
</reference>
<evidence type="ECO:0000259" key="1">
    <source>
        <dbReference type="PROSITE" id="PS50851"/>
    </source>
</evidence>
<dbReference type="GO" id="GO:0007165">
    <property type="term" value="P:signal transduction"/>
    <property type="evidence" value="ECO:0007669"/>
    <property type="project" value="InterPro"/>
</dbReference>
<name>A0A679JES0_9HYPH</name>
<dbReference type="AlphaFoldDB" id="A0A679JES0"/>
<dbReference type="Gene3D" id="2.30.30.40">
    <property type="entry name" value="SH3 Domains"/>
    <property type="match status" value="1"/>
</dbReference>
<dbReference type="PROSITE" id="PS50851">
    <property type="entry name" value="CHEW"/>
    <property type="match status" value="1"/>
</dbReference>
<dbReference type="InterPro" id="IPR039315">
    <property type="entry name" value="CheW"/>
</dbReference>
<dbReference type="SUPFAM" id="SSF50341">
    <property type="entry name" value="CheW-like"/>
    <property type="match status" value="1"/>
</dbReference>
<dbReference type="InterPro" id="IPR036061">
    <property type="entry name" value="CheW-like_dom_sf"/>
</dbReference>
<dbReference type="EMBL" id="LR743504">
    <property type="protein sequence ID" value="CAA2104855.1"/>
    <property type="molecule type" value="Genomic_DNA"/>
</dbReference>
<dbReference type="InterPro" id="IPR002545">
    <property type="entry name" value="CheW-lke_dom"/>
</dbReference>
<protein>
    <recommendedName>
        <fullName evidence="1">CheW-like domain-containing protein</fullName>
    </recommendedName>
</protein>
<organism evidence="2">
    <name type="scientific">Methylobacterium bullatum</name>
    <dbReference type="NCBI Taxonomy" id="570505"/>
    <lineage>
        <taxon>Bacteria</taxon>
        <taxon>Pseudomonadati</taxon>
        <taxon>Pseudomonadota</taxon>
        <taxon>Alphaproteobacteria</taxon>
        <taxon>Hyphomicrobiales</taxon>
        <taxon>Methylobacteriaceae</taxon>
        <taxon>Methylobacterium</taxon>
    </lineage>
</organism>
<dbReference type="Pfam" id="PF01584">
    <property type="entry name" value="CheW"/>
    <property type="match status" value="1"/>
</dbReference>
<dbReference type="PANTHER" id="PTHR22617">
    <property type="entry name" value="CHEMOTAXIS SENSOR HISTIDINE KINASE-RELATED"/>
    <property type="match status" value="1"/>
</dbReference>
<accession>A0A679JES0</accession>
<sequence>MPPTATTAFLILDVAGSACALPRTCVSEVLPLPRLHRQSATAGMLAGFLNLGGAAVPVIDLARLLGLSGAAADSDDVDRHLVLDSARSTAFLVDRAEALVVVPDSEIQPADETRSLNGCVIAGFERGHGRVDVLSLPRLLTREERIRLDALTRAAAERLSGLDAATSP</sequence>
<proteinExistence type="predicted"/>
<feature type="domain" description="CheW-like" evidence="1">
    <location>
        <begin position="6"/>
        <end position="145"/>
    </location>
</feature>
<dbReference type="GO" id="GO:0006935">
    <property type="term" value="P:chemotaxis"/>
    <property type="evidence" value="ECO:0007669"/>
    <property type="project" value="InterPro"/>
</dbReference>
<evidence type="ECO:0000313" key="2">
    <source>
        <dbReference type="EMBL" id="CAA2104855.1"/>
    </source>
</evidence>